<dbReference type="AlphaFoldDB" id="A0A838CTJ5"/>
<organism evidence="3 4">
    <name type="scientific">Halobacillus locisalis</name>
    <dbReference type="NCBI Taxonomy" id="220753"/>
    <lineage>
        <taxon>Bacteria</taxon>
        <taxon>Bacillati</taxon>
        <taxon>Bacillota</taxon>
        <taxon>Bacilli</taxon>
        <taxon>Bacillales</taxon>
        <taxon>Bacillaceae</taxon>
        <taxon>Halobacillus</taxon>
    </lineage>
</organism>
<dbReference type="RefSeq" id="WP_181472479.1">
    <property type="nucleotide sequence ID" value="NZ_JACEFG010000002.1"/>
</dbReference>
<dbReference type="GO" id="GO:0005886">
    <property type="term" value="C:plasma membrane"/>
    <property type="evidence" value="ECO:0007669"/>
    <property type="project" value="TreeGrafter"/>
</dbReference>
<accession>A0A838CTJ5</accession>
<dbReference type="InterPro" id="IPR051599">
    <property type="entry name" value="Cell_Envelope_Assoc"/>
</dbReference>
<name>A0A838CTJ5_9BACI</name>
<proteinExistence type="predicted"/>
<comment type="caution">
    <text evidence="3">The sequence shown here is derived from an EMBL/GenBank/DDBJ whole genome shotgun (WGS) entry which is preliminary data.</text>
</comment>
<feature type="domain" description="DUF218" evidence="2">
    <location>
        <begin position="44"/>
        <end position="177"/>
    </location>
</feature>
<protein>
    <submittedName>
        <fullName evidence="3">YdcF family protein</fullName>
    </submittedName>
</protein>
<gene>
    <name evidence="3" type="ORF">H0266_11265</name>
</gene>
<keyword evidence="1" id="KW-0472">Membrane</keyword>
<dbReference type="Gene3D" id="3.40.50.620">
    <property type="entry name" value="HUPs"/>
    <property type="match status" value="1"/>
</dbReference>
<keyword evidence="4" id="KW-1185">Reference proteome</keyword>
<keyword evidence="1" id="KW-0812">Transmembrane</keyword>
<evidence type="ECO:0000313" key="4">
    <source>
        <dbReference type="Proteomes" id="UP000571017"/>
    </source>
</evidence>
<dbReference type="Pfam" id="PF02698">
    <property type="entry name" value="DUF218"/>
    <property type="match status" value="1"/>
</dbReference>
<evidence type="ECO:0000313" key="3">
    <source>
        <dbReference type="EMBL" id="MBA2175472.1"/>
    </source>
</evidence>
<dbReference type="CDD" id="cd06259">
    <property type="entry name" value="YdcF-like"/>
    <property type="match status" value="1"/>
</dbReference>
<evidence type="ECO:0000256" key="1">
    <source>
        <dbReference type="SAM" id="Phobius"/>
    </source>
</evidence>
<feature type="transmembrane region" description="Helical" evidence="1">
    <location>
        <begin position="7"/>
        <end position="29"/>
    </location>
</feature>
<evidence type="ECO:0000259" key="2">
    <source>
        <dbReference type="Pfam" id="PF02698"/>
    </source>
</evidence>
<keyword evidence="1" id="KW-1133">Transmembrane helix</keyword>
<dbReference type="PANTHER" id="PTHR30336:SF20">
    <property type="entry name" value="DUF218 DOMAIN-CONTAINING PROTEIN"/>
    <property type="match status" value="1"/>
</dbReference>
<dbReference type="InterPro" id="IPR003848">
    <property type="entry name" value="DUF218"/>
</dbReference>
<dbReference type="PANTHER" id="PTHR30336">
    <property type="entry name" value="INNER MEMBRANE PROTEIN, PROBABLE PERMEASE"/>
    <property type="match status" value="1"/>
</dbReference>
<dbReference type="Proteomes" id="UP000571017">
    <property type="component" value="Unassembled WGS sequence"/>
</dbReference>
<dbReference type="EMBL" id="JACEFG010000002">
    <property type="protein sequence ID" value="MBA2175472.1"/>
    <property type="molecule type" value="Genomic_DNA"/>
</dbReference>
<sequence length="189" mass="21312">MPTIKRVLLISFISILLLLFGIAITFIMLGRSFLVIEEKINPSEAIIVLSGDDGRLEYGADLYEPGQRVILTNATEPNTTRSLAIELGIQADDIVEENEATSTYTNATLSRDIMNEQQLSSAIVVTSNYHTRRTRMTFNKIYESTDIDLSYAVAPSSFSTTGSMTRYEHRIAFSEYAKLTGYWLRLFLF</sequence>
<dbReference type="InterPro" id="IPR014729">
    <property type="entry name" value="Rossmann-like_a/b/a_fold"/>
</dbReference>
<reference evidence="3 4" key="1">
    <citation type="journal article" date="2004" name="Extremophiles">
        <title>Halobacillus locisalis sp. nov., a halophilic bacterium isolated from a marine solar saltern of the Yellow Sea in Korea.</title>
        <authorList>
            <person name="Yoon J.H."/>
            <person name="Kang K.H."/>
            <person name="Oh T.K."/>
            <person name="Park Y.H."/>
        </authorList>
    </citation>
    <scope>NUCLEOTIDE SEQUENCE [LARGE SCALE GENOMIC DNA]</scope>
    <source>
        <strain evidence="3 4">KCTC 3788</strain>
    </source>
</reference>